<dbReference type="Proteomes" id="UP000283210">
    <property type="component" value="Chromosome 2"/>
</dbReference>
<feature type="domain" description="EGF-like" evidence="7">
    <location>
        <begin position="1676"/>
        <end position="1708"/>
    </location>
</feature>
<dbReference type="Pfam" id="PF26129">
    <property type="entry name" value="Vwde"/>
    <property type="match status" value="1"/>
</dbReference>
<proteinExistence type="predicted"/>
<evidence type="ECO:0000259" key="9">
    <source>
        <dbReference type="PROSITE" id="PS51233"/>
    </source>
</evidence>
<evidence type="ECO:0000256" key="5">
    <source>
        <dbReference type="SAM" id="MobiDB-lite"/>
    </source>
</evidence>
<feature type="domain" description="EGF-like" evidence="7">
    <location>
        <begin position="1092"/>
        <end position="1128"/>
    </location>
</feature>
<dbReference type="Pfam" id="PF00094">
    <property type="entry name" value="VWD"/>
    <property type="match status" value="1"/>
</dbReference>
<reference evidence="10 11" key="1">
    <citation type="submission" date="2018-11" db="EMBL/GenBank/DDBJ databases">
        <authorList>
            <person name="Lopez-Roques C."/>
            <person name="Donnadieu C."/>
            <person name="Bouchez O."/>
            <person name="Klopp C."/>
            <person name="Cabau C."/>
            <person name="Zahm M."/>
        </authorList>
    </citation>
    <scope>NUCLEOTIDE SEQUENCE [LARGE SCALE GENOMIC DNA]</scope>
    <source>
        <strain evidence="10">RS831</strain>
        <tissue evidence="10">Whole body</tissue>
    </source>
</reference>
<evidence type="ECO:0000259" key="7">
    <source>
        <dbReference type="PROSITE" id="PS50026"/>
    </source>
</evidence>
<feature type="compositionally biased region" description="Basic and acidic residues" evidence="5">
    <location>
        <begin position="1494"/>
        <end position="1505"/>
    </location>
</feature>
<dbReference type="InterPro" id="IPR018097">
    <property type="entry name" value="EGF_Ca-bd_CS"/>
</dbReference>
<feature type="region of interest" description="Disordered" evidence="5">
    <location>
        <begin position="1486"/>
        <end position="1540"/>
    </location>
</feature>
<evidence type="ECO:0000256" key="3">
    <source>
        <dbReference type="ARBA" id="ARBA00023157"/>
    </source>
</evidence>
<feature type="disulfide bond" evidence="4">
    <location>
        <begin position="1698"/>
        <end position="1707"/>
    </location>
</feature>
<keyword evidence="2" id="KW-0175">Coiled coil</keyword>
<dbReference type="PROSITE" id="PS51233">
    <property type="entry name" value="VWFD"/>
    <property type="match status" value="1"/>
</dbReference>
<evidence type="ECO:0000313" key="11">
    <source>
        <dbReference type="Proteomes" id="UP000283210"/>
    </source>
</evidence>
<evidence type="ECO:0008006" key="12">
    <source>
        <dbReference type="Google" id="ProtNLM"/>
    </source>
</evidence>
<evidence type="ECO:0000256" key="1">
    <source>
        <dbReference type="ARBA" id="ARBA00022729"/>
    </source>
</evidence>
<feature type="domain" description="EGF-like" evidence="7">
    <location>
        <begin position="1740"/>
        <end position="1772"/>
    </location>
</feature>
<dbReference type="PROSITE" id="PS01187">
    <property type="entry name" value="EGF_CA"/>
    <property type="match status" value="1"/>
</dbReference>
<feature type="region of interest" description="Disordered" evidence="5">
    <location>
        <begin position="1356"/>
        <end position="1427"/>
    </location>
</feature>
<feature type="region of interest" description="Disordered" evidence="5">
    <location>
        <begin position="1317"/>
        <end position="1344"/>
    </location>
</feature>
<sequence>MVRLVLGVLCVSLLAQWGAHAQHAPECFPGGHRVLRNPRRSVDFDSKEIQNTAIQDLICDHTLSPGWYRFQINNKPAEMPTTCVEMNHCGTQAPVWLSLKDTFLPPPGEARQLFACATWQFFQGSAKDCCLFRIPVTVRNCGEFMVYYLQATQGCMGYCAKAGSGLRSRPCQPGEVEINGQCKAAVPSLPSRPVITAELLGHSVHLRCSFVPPPWNQALGFQVVWARHIGRSMKAEIRQESTLRPSSSVEMDGVHFRLGETFSCSVSTFRVNASFSRSASKESQSFFAGLKFYPDSLHIAENGEEHEVTVHSTVPIPCFHGHRCALPLSLSVQDPDGLGQMVSNVVLSACQVEIQPTACSEGSCGRASFFVTAVTDFTRDGNRPSLVSALPGPGAPRLWRSYVPTSFKVRVQDIPTSMCHSLTDPHVLSLDGRRYENHQTGTFVLYRSLARQFEVHSRQWDCGSRHYSAACNCGVVAKEGNDVATIDMCNGQLQETRPQITLRNLNKEGCRVRVLESQQGKKVTFVFPSGALVRADVHDWGLSLSVRAPSADFGKTQGLCGTFDHNGNNDFQGSDGTIYGPEDLHRFIEDWRIAPGESLFDKTPPGTIQEFRRPFCQCRRDQGASEHPSRETTNPLSACATFDNVDYSSVFPSLDTTVEYIKSPEEDENILTMSAFGVQPEHLWLKGQNNQKDNRDLELAGELREDFLLSVDRPKRLDSLDFRPAFGAQSLTQVDLESFAYFFPEDHQVEPRPLVQPQWPTPSGTTSSKALELCQTALANSTVGSVCRELLGRRLDEAVALCMMDLQLKDDPSWEDALLPYLENECERRLFENRTYRLLRYTTEGDKQRTKATFLSSKAVDCAVPSLSNTAVSTEELMDDKPYARWDIKVSNDGSQFSQTKVLTIYDGVCQTCDPSRSGLCKLKEGTCSIDGMCFAAGEANPSSPCLLCDPGSSRFTWSLNHVNQPPSFHRPQVGLRTFAGENFVFQFAASDPEGSALLFQLQEGPEGAALSPAGLLIWRAPLLEEGFGTRRSFGFTLSDECDAQSSFTVEIEVVPCGCLNGGTCLTDVNFPAGSGKYLCVCPEGRSGALCGGDECSSAPCGAGRCVANGNGGYRCFCPAGLRGPACLEDVNECERKPCFPGVQCFNRFGSYSCGSCPKGMLGNGTTCNAVYGTTTISPRPAPRTSVYKSDVQLKTPRRTDAFQKTSSDTSTNREAKLQKLPARSDSKGEFTSLLERTRGVNSGLKIVTNHEAPGSTLATAGNMSATCASRPCFPGVQCINRRPPHVGYVCGRCPPGLYGNGRVCMKTPKEASSRLLQQQTLAKPSRSPYRGSSQVSKLHLPSLPTRRSYKHLFSPVTRENPRRVEGVSQRGAGTGRREAVTVPKDNPRTSTSIYNSRSLTVESTRSRIGTRTKVDSESTGTPAGAKLHEMTPSRQVYPIVKAQQNPQPRLNYQVTTRAKPWTPPKPAVPLAAALTALSYSLSESDFSADGEESESRSEDARVQRTELMPTTQREAADKSPPQQTGSIRDGGRSDTSAYKRPVSCTERPCFPGVQCQPTMEGGFRCGRCPVGYTGDGRKCQALCRHACGRNMECAAPNTCRCKPGYAGPNCQTAICAPECMNGGVCIAPDVCQCPRGFQGDTCQEALCRLPCENGGSCVGIQTCSCPYGFVGSRCETMVCSRHCHHGGRCASPDECLCPPGWTGPTCETALCSPVCLNGGLCVRPNTCECPGGFYGAQCQNAVCSPACKNGGTCMRNNVCSCLQGYTDSRCEKSVCQPGCVNGGRCVGPGVCDCPSGWHGNKCEKPSCLQKCLNGGECVGSNTCHCSPGWRGTLCQIPHCQQQCLYGSRCVRPNVCACRRGYSGSQCSKKLPILRG</sequence>
<dbReference type="SMART" id="SM00216">
    <property type="entry name" value="VWD"/>
    <property type="match status" value="1"/>
</dbReference>
<protein>
    <recommendedName>
        <fullName evidence="12">von Willebrand factor D and EGF domain-containing protein</fullName>
    </recommendedName>
</protein>
<name>A0A3S2PSM8_ORYJA</name>
<dbReference type="FunFam" id="2.10.25.10:FF:000499">
    <property type="entry name" value="Predicted protein"/>
    <property type="match status" value="1"/>
</dbReference>
<organism evidence="10 11">
    <name type="scientific">Oryzias javanicus</name>
    <name type="common">Javanese ricefish</name>
    <name type="synonym">Aplocheilus javanicus</name>
    <dbReference type="NCBI Taxonomy" id="123683"/>
    <lineage>
        <taxon>Eukaryota</taxon>
        <taxon>Metazoa</taxon>
        <taxon>Chordata</taxon>
        <taxon>Craniata</taxon>
        <taxon>Vertebrata</taxon>
        <taxon>Euteleostomi</taxon>
        <taxon>Actinopterygii</taxon>
        <taxon>Neopterygii</taxon>
        <taxon>Teleostei</taxon>
        <taxon>Neoteleostei</taxon>
        <taxon>Acanthomorphata</taxon>
        <taxon>Ovalentaria</taxon>
        <taxon>Atherinomorphae</taxon>
        <taxon>Beloniformes</taxon>
        <taxon>Adrianichthyidae</taxon>
        <taxon>Oryziinae</taxon>
        <taxon>Oryzias</taxon>
    </lineage>
</organism>
<feature type="disulfide bond" evidence="4">
    <location>
        <begin position="1616"/>
        <end position="1626"/>
    </location>
</feature>
<feature type="domain" description="EGF-like" evidence="7">
    <location>
        <begin position="1130"/>
        <end position="1169"/>
    </location>
</feature>
<dbReference type="Gene3D" id="2.10.25.10">
    <property type="entry name" value="Laminin"/>
    <property type="match status" value="10"/>
</dbReference>
<feature type="domain" description="EGF-like" evidence="7">
    <location>
        <begin position="1053"/>
        <end position="1089"/>
    </location>
</feature>
<evidence type="ECO:0000256" key="4">
    <source>
        <dbReference type="PROSITE-ProRule" id="PRU00076"/>
    </source>
</evidence>
<keyword evidence="1 6" id="KW-0732">Signal</keyword>
<feature type="disulfide bond" evidence="4">
    <location>
        <begin position="1096"/>
        <end position="1106"/>
    </location>
</feature>
<evidence type="ECO:0000256" key="2">
    <source>
        <dbReference type="ARBA" id="ARBA00023054"/>
    </source>
</evidence>
<feature type="disulfide bond" evidence="4">
    <location>
        <begin position="1826"/>
        <end position="1835"/>
    </location>
</feature>
<dbReference type="PROSITE" id="PS00022">
    <property type="entry name" value="EGF_1"/>
    <property type="match status" value="4"/>
</dbReference>
<keyword evidence="4" id="KW-0245">EGF-like domain</keyword>
<feature type="signal peptide" evidence="6">
    <location>
        <begin position="1"/>
        <end position="21"/>
    </location>
</feature>
<feature type="disulfide bond" evidence="4">
    <location>
        <begin position="1808"/>
        <end position="1818"/>
    </location>
</feature>
<evidence type="ECO:0000313" key="10">
    <source>
        <dbReference type="EMBL" id="RVE75075.1"/>
    </source>
</evidence>
<feature type="domain" description="EGF-like" evidence="7">
    <location>
        <begin position="1804"/>
        <end position="1836"/>
    </location>
</feature>
<feature type="disulfide bond" evidence="4">
    <location>
        <begin position="1680"/>
        <end position="1690"/>
    </location>
</feature>
<dbReference type="SMART" id="SM00179">
    <property type="entry name" value="EGF_CA"/>
    <property type="match status" value="4"/>
</dbReference>
<dbReference type="InterPro" id="IPR058727">
    <property type="entry name" value="Helical_Vwde"/>
</dbReference>
<dbReference type="GO" id="GO:0005102">
    <property type="term" value="F:signaling receptor binding"/>
    <property type="evidence" value="ECO:0007669"/>
    <property type="project" value="TreeGrafter"/>
</dbReference>
<feature type="compositionally biased region" description="Basic and acidic residues" evidence="5">
    <location>
        <begin position="1212"/>
        <end position="1229"/>
    </location>
</feature>
<dbReference type="InterPro" id="IPR050969">
    <property type="entry name" value="Dev_Signal_Modulators"/>
</dbReference>
<keyword evidence="3 4" id="KW-1015">Disulfide bond</keyword>
<dbReference type="InterPro" id="IPR000742">
    <property type="entry name" value="EGF"/>
</dbReference>
<evidence type="ECO:0000256" key="6">
    <source>
        <dbReference type="SAM" id="SignalP"/>
    </source>
</evidence>
<feature type="disulfide bond" evidence="4">
    <location>
        <begin position="1840"/>
        <end position="1850"/>
    </location>
</feature>
<dbReference type="GO" id="GO:0005509">
    <property type="term" value="F:calcium ion binding"/>
    <property type="evidence" value="ECO:0007669"/>
    <property type="project" value="InterPro"/>
</dbReference>
<feature type="disulfide bond" evidence="4">
    <location>
        <begin position="1762"/>
        <end position="1771"/>
    </location>
</feature>
<dbReference type="InterPro" id="IPR007110">
    <property type="entry name" value="Ig-like_dom"/>
</dbReference>
<dbReference type="InterPro" id="IPR001846">
    <property type="entry name" value="VWF_type-D"/>
</dbReference>
<feature type="compositionally biased region" description="Polar residues" evidence="5">
    <location>
        <begin position="1389"/>
        <end position="1410"/>
    </location>
</feature>
<feature type="domain" description="EGF-like" evidence="7">
    <location>
        <begin position="1541"/>
        <end position="1581"/>
    </location>
</feature>
<dbReference type="Pfam" id="PF25776">
    <property type="entry name" value="Ig_VWDE"/>
    <property type="match status" value="1"/>
</dbReference>
<dbReference type="InterPro" id="IPR057885">
    <property type="entry name" value="Ig_VWDE"/>
</dbReference>
<feature type="domain" description="EGF-like" evidence="7">
    <location>
        <begin position="1612"/>
        <end position="1644"/>
    </location>
</feature>
<dbReference type="FunFam" id="2.10.25.10:FF:000490">
    <property type="entry name" value="von Willebrand factor D and EGF domain-containing protein"/>
    <property type="match status" value="1"/>
</dbReference>
<dbReference type="GO" id="GO:0005576">
    <property type="term" value="C:extracellular region"/>
    <property type="evidence" value="ECO:0007669"/>
    <property type="project" value="TreeGrafter"/>
</dbReference>
<gene>
    <name evidence="10" type="ORF">OJAV_G00013190</name>
</gene>
<dbReference type="PANTHER" id="PTHR14949">
    <property type="entry name" value="EGF-LIKE-DOMAIN, MULTIPLE 7, 8"/>
    <property type="match status" value="1"/>
</dbReference>
<dbReference type="PROSITE" id="PS50026">
    <property type="entry name" value="EGF_3"/>
    <property type="match status" value="9"/>
</dbReference>
<feature type="domain" description="Ig-like" evidence="8">
    <location>
        <begin position="187"/>
        <end position="280"/>
    </location>
</feature>
<dbReference type="SUPFAM" id="SSF57196">
    <property type="entry name" value="EGF/Laminin"/>
    <property type="match status" value="1"/>
</dbReference>
<dbReference type="PROSITE" id="PS50835">
    <property type="entry name" value="IG_LIKE"/>
    <property type="match status" value="1"/>
</dbReference>
<reference evidence="10 11" key="2">
    <citation type="submission" date="2019-01" db="EMBL/GenBank/DDBJ databases">
        <title>A chromosome length genome reference of the Java medaka (oryzias javanicus).</title>
        <authorList>
            <person name="Herpin A."/>
            <person name="Takehana Y."/>
            <person name="Naruse K."/>
            <person name="Ansai S."/>
            <person name="Kawaguchi M."/>
        </authorList>
    </citation>
    <scope>NUCLEOTIDE SEQUENCE [LARGE SCALE GENOMIC DNA]</scope>
    <source>
        <strain evidence="10">RS831</strain>
        <tissue evidence="10">Whole body</tissue>
    </source>
</reference>
<feature type="domain" description="EGF-like" evidence="7">
    <location>
        <begin position="1837"/>
        <end position="1868"/>
    </location>
</feature>
<dbReference type="OrthoDB" id="382013at2759"/>
<feature type="domain" description="VWFD" evidence="9">
    <location>
        <begin position="417"/>
        <end position="599"/>
    </location>
</feature>
<dbReference type="InterPro" id="IPR001881">
    <property type="entry name" value="EGF-like_Ca-bd_dom"/>
</dbReference>
<feature type="disulfide bond" evidence="4">
    <location>
        <begin position="1744"/>
        <end position="1754"/>
    </location>
</feature>
<dbReference type="CDD" id="cd00054">
    <property type="entry name" value="EGF_CA"/>
    <property type="match status" value="2"/>
</dbReference>
<feature type="disulfide bond" evidence="4">
    <location>
        <begin position="1118"/>
        <end position="1127"/>
    </location>
</feature>
<evidence type="ECO:0000259" key="8">
    <source>
        <dbReference type="PROSITE" id="PS50835"/>
    </source>
</evidence>
<accession>A0A3S2PSM8</accession>
<dbReference type="PROSITE" id="PS01186">
    <property type="entry name" value="EGF_2"/>
    <property type="match status" value="4"/>
</dbReference>
<dbReference type="GO" id="GO:0009986">
    <property type="term" value="C:cell surface"/>
    <property type="evidence" value="ECO:0007669"/>
    <property type="project" value="TreeGrafter"/>
</dbReference>
<keyword evidence="11" id="KW-1185">Reference proteome</keyword>
<dbReference type="Pfam" id="PF25024">
    <property type="entry name" value="EGF_TEN"/>
    <property type="match status" value="1"/>
</dbReference>
<feature type="disulfide bond" evidence="4">
    <location>
        <begin position="1858"/>
        <end position="1867"/>
    </location>
</feature>
<comment type="caution">
    <text evidence="4">Lacks conserved residue(s) required for the propagation of feature annotation.</text>
</comment>
<feature type="region of interest" description="Disordered" evidence="5">
    <location>
        <begin position="1196"/>
        <end position="1230"/>
    </location>
</feature>
<dbReference type="EMBL" id="CM012438">
    <property type="protein sequence ID" value="RVE75075.1"/>
    <property type="molecule type" value="Genomic_DNA"/>
</dbReference>
<dbReference type="FunFam" id="2.10.25.10:FF:000595">
    <property type="entry name" value="von Willebrand factor D and EGF domain-containing protein"/>
    <property type="match status" value="1"/>
</dbReference>
<dbReference type="PANTHER" id="PTHR14949:SF52">
    <property type="entry name" value="VON WILLEBRAND FACTOR D AND EGF DOMAIN-CONTAINING PROTEIN"/>
    <property type="match status" value="1"/>
</dbReference>
<feature type="chain" id="PRO_5018756725" description="von Willebrand factor D and EGF domain-containing protein" evidence="6">
    <location>
        <begin position="22"/>
        <end position="1876"/>
    </location>
</feature>
<feature type="disulfide bond" evidence="4">
    <location>
        <begin position="1634"/>
        <end position="1643"/>
    </location>
</feature>
<dbReference type="SMART" id="SM00181">
    <property type="entry name" value="EGF"/>
    <property type="match status" value="14"/>
</dbReference>